<name>A0AAW2ZQC3_9EUKA</name>
<evidence type="ECO:0000313" key="4">
    <source>
        <dbReference type="Proteomes" id="UP001431209"/>
    </source>
</evidence>
<dbReference type="Pfam" id="PF03061">
    <property type="entry name" value="4HBT"/>
    <property type="match status" value="1"/>
</dbReference>
<organism evidence="3 4">
    <name type="scientific">Acrasis kona</name>
    <dbReference type="NCBI Taxonomy" id="1008807"/>
    <lineage>
        <taxon>Eukaryota</taxon>
        <taxon>Discoba</taxon>
        <taxon>Heterolobosea</taxon>
        <taxon>Tetramitia</taxon>
        <taxon>Eutetramitia</taxon>
        <taxon>Acrasidae</taxon>
        <taxon>Acrasis</taxon>
    </lineage>
</organism>
<dbReference type="InterPro" id="IPR006683">
    <property type="entry name" value="Thioestr_dom"/>
</dbReference>
<evidence type="ECO:0000256" key="1">
    <source>
        <dbReference type="ARBA" id="ARBA00022801"/>
    </source>
</evidence>
<dbReference type="InterPro" id="IPR029069">
    <property type="entry name" value="HotDog_dom_sf"/>
</dbReference>
<evidence type="ECO:0000259" key="2">
    <source>
        <dbReference type="Pfam" id="PF03061"/>
    </source>
</evidence>
<dbReference type="EMBL" id="JAOPGA020001789">
    <property type="protein sequence ID" value="KAL0491371.1"/>
    <property type="molecule type" value="Genomic_DNA"/>
</dbReference>
<keyword evidence="4" id="KW-1185">Reference proteome</keyword>
<dbReference type="Gene3D" id="3.10.129.10">
    <property type="entry name" value="Hotdog Thioesterase"/>
    <property type="match status" value="1"/>
</dbReference>
<keyword evidence="1" id="KW-0378">Hydrolase</keyword>
<dbReference type="Proteomes" id="UP001431209">
    <property type="component" value="Unassembled WGS sequence"/>
</dbReference>
<protein>
    <submittedName>
        <fullName evidence="3">Esterase</fullName>
    </submittedName>
</protein>
<sequence length="174" mass="19988">MFNLRFKSLTKVPFKTQIIRRVSQNVFFDKTKEEWRDFLQQRQSFGVLSHLGFDLIDVGENGQIKAKMEIKRHHMAANGYVHAACMVFLADTTCGFGCYTQLPTNKHNFTTIELKSNHIGTAKEGDTVYAESKVLHRGKSTHVWESTVYKLSEKDGSRKDLCLFRATQIILDPK</sequence>
<evidence type="ECO:0000313" key="3">
    <source>
        <dbReference type="EMBL" id="KAL0491371.1"/>
    </source>
</evidence>
<dbReference type="SUPFAM" id="SSF54637">
    <property type="entry name" value="Thioesterase/thiol ester dehydrase-isomerase"/>
    <property type="match status" value="1"/>
</dbReference>
<gene>
    <name evidence="3" type="ORF">AKO1_009914</name>
</gene>
<feature type="domain" description="Thioesterase" evidence="2">
    <location>
        <begin position="78"/>
        <end position="153"/>
    </location>
</feature>
<dbReference type="InterPro" id="IPR003736">
    <property type="entry name" value="PAAI_dom"/>
</dbReference>
<dbReference type="NCBIfam" id="TIGR00369">
    <property type="entry name" value="unchar_dom_1"/>
    <property type="match status" value="1"/>
</dbReference>
<reference evidence="3 4" key="1">
    <citation type="submission" date="2024-03" db="EMBL/GenBank/DDBJ databases">
        <title>The Acrasis kona genome and developmental transcriptomes reveal deep origins of eukaryotic multicellular pathways.</title>
        <authorList>
            <person name="Sheikh S."/>
            <person name="Fu C.-J."/>
            <person name="Brown M.W."/>
            <person name="Baldauf S.L."/>
        </authorList>
    </citation>
    <scope>NUCLEOTIDE SEQUENCE [LARGE SCALE GENOMIC DNA]</scope>
    <source>
        <strain evidence="3 4">ATCC MYA-3509</strain>
    </source>
</reference>
<dbReference type="CDD" id="cd03443">
    <property type="entry name" value="PaaI_thioesterase"/>
    <property type="match status" value="1"/>
</dbReference>
<comment type="caution">
    <text evidence="3">The sequence shown here is derived from an EMBL/GenBank/DDBJ whole genome shotgun (WGS) entry which is preliminary data.</text>
</comment>
<dbReference type="GO" id="GO:0061522">
    <property type="term" value="F:1,4-dihydroxy-2-naphthoyl-CoA thioesterase activity"/>
    <property type="evidence" value="ECO:0007669"/>
    <property type="project" value="TreeGrafter"/>
</dbReference>
<dbReference type="PANTHER" id="PTHR43240:SF8">
    <property type="entry name" value="PHENYLACETIC ACID DEGRADATION-RELATED PROTEIN"/>
    <property type="match status" value="1"/>
</dbReference>
<dbReference type="AlphaFoldDB" id="A0AAW2ZQC3"/>
<dbReference type="PANTHER" id="PTHR43240">
    <property type="entry name" value="1,4-DIHYDROXY-2-NAPHTHOYL-COA THIOESTERASE 1"/>
    <property type="match status" value="1"/>
</dbReference>
<dbReference type="GO" id="GO:0005829">
    <property type="term" value="C:cytosol"/>
    <property type="evidence" value="ECO:0007669"/>
    <property type="project" value="TreeGrafter"/>
</dbReference>
<proteinExistence type="predicted"/>
<accession>A0AAW2ZQC3</accession>